<dbReference type="Pfam" id="PF05016">
    <property type="entry name" value="ParE_toxin"/>
    <property type="match status" value="1"/>
</dbReference>
<protein>
    <submittedName>
        <fullName evidence="2">Toxin ParE1/3/4</fullName>
    </submittedName>
</protein>
<name>A0A8G2BK02_9PROT</name>
<dbReference type="RefSeq" id="WP_093152244.1">
    <property type="nucleotide sequence ID" value="NZ_FNBW01000011.1"/>
</dbReference>
<dbReference type="InterPro" id="IPR035093">
    <property type="entry name" value="RelE/ParE_toxin_dom_sf"/>
</dbReference>
<evidence type="ECO:0000256" key="1">
    <source>
        <dbReference type="ARBA" id="ARBA00022649"/>
    </source>
</evidence>
<dbReference type="InterPro" id="IPR007712">
    <property type="entry name" value="RelE/ParE_toxin"/>
</dbReference>
<reference evidence="2 3" key="1">
    <citation type="submission" date="2016-10" db="EMBL/GenBank/DDBJ databases">
        <authorList>
            <person name="Varghese N."/>
            <person name="Submissions S."/>
        </authorList>
    </citation>
    <scope>NUCLEOTIDE SEQUENCE [LARGE SCALE GENOMIC DNA]</scope>
    <source>
        <strain evidence="2 3">DSM 18839</strain>
    </source>
</reference>
<proteinExistence type="predicted"/>
<gene>
    <name evidence="2" type="ORF">SAMN05660686_03478</name>
</gene>
<keyword evidence="3" id="KW-1185">Reference proteome</keyword>
<sequence>MEYKLSRQARTNIKDIARYTKRYFGDDQTQEYLGGLYYSFELLAENPKLGREWSEGKRRYVYRMHIVYYRLTPSGPLITEVRHTAMA</sequence>
<dbReference type="Gene3D" id="3.30.2310.20">
    <property type="entry name" value="RelE-like"/>
    <property type="match status" value="1"/>
</dbReference>
<dbReference type="AlphaFoldDB" id="A0A8G2BK02"/>
<organism evidence="2 3">
    <name type="scientific">Thalassobaculum litoreum DSM 18839</name>
    <dbReference type="NCBI Taxonomy" id="1123362"/>
    <lineage>
        <taxon>Bacteria</taxon>
        <taxon>Pseudomonadati</taxon>
        <taxon>Pseudomonadota</taxon>
        <taxon>Alphaproteobacteria</taxon>
        <taxon>Rhodospirillales</taxon>
        <taxon>Thalassobaculaceae</taxon>
        <taxon>Thalassobaculum</taxon>
    </lineage>
</organism>
<dbReference type="OrthoDB" id="7173315at2"/>
<accession>A0A8G2BK02</accession>
<dbReference type="Proteomes" id="UP000198615">
    <property type="component" value="Unassembled WGS sequence"/>
</dbReference>
<dbReference type="EMBL" id="FNBW01000011">
    <property type="protein sequence ID" value="SDG14249.1"/>
    <property type="molecule type" value="Genomic_DNA"/>
</dbReference>
<keyword evidence="1" id="KW-1277">Toxin-antitoxin system</keyword>
<evidence type="ECO:0000313" key="3">
    <source>
        <dbReference type="Proteomes" id="UP000198615"/>
    </source>
</evidence>
<comment type="caution">
    <text evidence="2">The sequence shown here is derived from an EMBL/GenBank/DDBJ whole genome shotgun (WGS) entry which is preliminary data.</text>
</comment>
<evidence type="ECO:0000313" key="2">
    <source>
        <dbReference type="EMBL" id="SDG14249.1"/>
    </source>
</evidence>